<comment type="caution">
    <text evidence="2">The sequence shown here is derived from an EMBL/GenBank/DDBJ whole genome shotgun (WGS) entry which is preliminary data.</text>
</comment>
<keyword evidence="1" id="KW-1133">Transmembrane helix</keyword>
<feature type="non-terminal residue" evidence="2">
    <location>
        <position position="1"/>
    </location>
</feature>
<dbReference type="Pfam" id="PF13347">
    <property type="entry name" value="MFS_2"/>
    <property type="match status" value="1"/>
</dbReference>
<gene>
    <name evidence="2" type="ORF">S03H2_06952</name>
</gene>
<accession>X1DIR0</accession>
<organism evidence="2">
    <name type="scientific">marine sediment metagenome</name>
    <dbReference type="NCBI Taxonomy" id="412755"/>
    <lineage>
        <taxon>unclassified sequences</taxon>
        <taxon>metagenomes</taxon>
        <taxon>ecological metagenomes</taxon>
    </lineage>
</organism>
<feature type="transmembrane region" description="Helical" evidence="1">
    <location>
        <begin position="123"/>
        <end position="144"/>
    </location>
</feature>
<dbReference type="PANTHER" id="PTHR11328">
    <property type="entry name" value="MAJOR FACILITATOR SUPERFAMILY DOMAIN-CONTAINING PROTEIN"/>
    <property type="match status" value="1"/>
</dbReference>
<dbReference type="PANTHER" id="PTHR11328:SF24">
    <property type="entry name" value="MAJOR FACILITATOR SUPERFAMILY (MFS) PROFILE DOMAIN-CONTAINING PROTEIN"/>
    <property type="match status" value="1"/>
</dbReference>
<feature type="transmembrane region" description="Helical" evidence="1">
    <location>
        <begin position="52"/>
        <end position="69"/>
    </location>
</feature>
<dbReference type="InterPro" id="IPR039672">
    <property type="entry name" value="MFS_2"/>
</dbReference>
<feature type="transmembrane region" description="Helical" evidence="1">
    <location>
        <begin position="89"/>
        <end position="111"/>
    </location>
</feature>
<keyword evidence="1" id="KW-0472">Membrane</keyword>
<evidence type="ECO:0000256" key="1">
    <source>
        <dbReference type="SAM" id="Phobius"/>
    </source>
</evidence>
<dbReference type="GO" id="GO:0005886">
    <property type="term" value="C:plasma membrane"/>
    <property type="evidence" value="ECO:0007669"/>
    <property type="project" value="TreeGrafter"/>
</dbReference>
<sequence length="294" mass="32458">TSEKLSLTPPKFTTKQRLHWGLASFGGSMISGTYASLLSIFYVDYLGLVGPYAYLVVIMSIAYAVWNAFNDPLLGSMFYLADYVTQSSTILLLVAIFVPLILGVWMTPKLIAKFGVVRADQILLTIGASGLLLLTFIPVTIIYLSLALAGIGLVGPLVLTNVLYAQVIDEDELKTGVRREAVYFGMNAFITKPAQSVALALPAVLLTIAHFVPRNALGEIQPQTHQADVDFAIRAFMGLIPAIALYIEVLILQFYPLKGEYLAKVQKEILVLHDEKHDKLMELEKQQKPDRNQQ</sequence>
<evidence type="ECO:0008006" key="3">
    <source>
        <dbReference type="Google" id="ProtNLM"/>
    </source>
</evidence>
<feature type="transmembrane region" description="Helical" evidence="1">
    <location>
        <begin position="20"/>
        <end position="43"/>
    </location>
</feature>
<feature type="transmembrane region" description="Helical" evidence="1">
    <location>
        <begin position="189"/>
        <end position="211"/>
    </location>
</feature>
<dbReference type="AlphaFoldDB" id="X1DIR0"/>
<keyword evidence="1" id="KW-0812">Transmembrane</keyword>
<feature type="transmembrane region" description="Helical" evidence="1">
    <location>
        <begin position="150"/>
        <end position="168"/>
    </location>
</feature>
<evidence type="ECO:0000313" key="2">
    <source>
        <dbReference type="EMBL" id="GAH20776.1"/>
    </source>
</evidence>
<protein>
    <recommendedName>
        <fullName evidence="3">Major facilitator superfamily (MFS) profile domain-containing protein</fullName>
    </recommendedName>
</protein>
<dbReference type="GO" id="GO:0008643">
    <property type="term" value="P:carbohydrate transport"/>
    <property type="evidence" value="ECO:0007669"/>
    <property type="project" value="InterPro"/>
</dbReference>
<dbReference type="EMBL" id="BARU01003131">
    <property type="protein sequence ID" value="GAH20776.1"/>
    <property type="molecule type" value="Genomic_DNA"/>
</dbReference>
<feature type="transmembrane region" description="Helical" evidence="1">
    <location>
        <begin position="231"/>
        <end position="255"/>
    </location>
</feature>
<name>X1DIR0_9ZZZZ</name>
<reference evidence="2" key="1">
    <citation type="journal article" date="2014" name="Front. Microbiol.">
        <title>High frequency of phylogenetically diverse reductive dehalogenase-homologous genes in deep subseafloor sedimentary metagenomes.</title>
        <authorList>
            <person name="Kawai M."/>
            <person name="Futagami T."/>
            <person name="Toyoda A."/>
            <person name="Takaki Y."/>
            <person name="Nishi S."/>
            <person name="Hori S."/>
            <person name="Arai W."/>
            <person name="Tsubouchi T."/>
            <person name="Morono Y."/>
            <person name="Uchiyama I."/>
            <person name="Ito T."/>
            <person name="Fujiyama A."/>
            <person name="Inagaki F."/>
            <person name="Takami H."/>
        </authorList>
    </citation>
    <scope>NUCLEOTIDE SEQUENCE</scope>
    <source>
        <strain evidence="2">Expedition CK06-06</strain>
    </source>
</reference>
<proteinExistence type="predicted"/>
<dbReference type="GO" id="GO:0015293">
    <property type="term" value="F:symporter activity"/>
    <property type="evidence" value="ECO:0007669"/>
    <property type="project" value="InterPro"/>
</dbReference>